<feature type="transmembrane region" description="Helical" evidence="2">
    <location>
        <begin position="250"/>
        <end position="270"/>
    </location>
</feature>
<sequence length="330" mass="36842">MSSYLDTSSHESSRRRTTESQKDLPEVQEELKFDEDNVSSRNWFTFMFSCPIQKHMSTIEVFTFWSAILVYFPIGVLSMLDAKTPSMIFRIQSGKYSDGIARISGMQTAVVAFLHIIFSRASPCISSNCIILATVFERIVIVNSLLFLILWQQLVPVQFLLSVMIMDTGLSIIITVLWFHESEVASIGKFFSNIIQVMSLDEPSSHYSSRAVQMLGLVQLFLGSLMVALPNLINQLLYLNANDLDGHSQGLLSVCHMTTAVVGCIHFFSGGADSKAYNIASIFYRVVLSIPFLVVLGMLNQIPFTLMGYFVCLDAISLLVVSLSLCFDTN</sequence>
<accession>A0A6P8I1K2</accession>
<evidence type="ECO:0000313" key="4">
    <source>
        <dbReference type="RefSeq" id="XP_031558771.1"/>
    </source>
</evidence>
<feature type="transmembrane region" description="Helical" evidence="2">
    <location>
        <begin position="282"/>
        <end position="300"/>
    </location>
</feature>
<dbReference type="KEGG" id="aten:116295157"/>
<feature type="transmembrane region" description="Helical" evidence="2">
    <location>
        <begin position="61"/>
        <end position="80"/>
    </location>
</feature>
<reference evidence="4 5" key="1">
    <citation type="submission" date="2025-04" db="UniProtKB">
        <authorList>
            <consortium name="RefSeq"/>
        </authorList>
    </citation>
    <scope>IDENTIFICATION</scope>
    <source>
        <tissue evidence="4 5">Tentacle</tissue>
    </source>
</reference>
<dbReference type="AlphaFoldDB" id="A0A6P8I1K2"/>
<feature type="transmembrane region" description="Helical" evidence="2">
    <location>
        <begin position="157"/>
        <end position="179"/>
    </location>
</feature>
<dbReference type="GeneID" id="116295157"/>
<feature type="region of interest" description="Disordered" evidence="1">
    <location>
        <begin position="1"/>
        <end position="26"/>
    </location>
</feature>
<feature type="transmembrane region" description="Helical" evidence="2">
    <location>
        <begin position="100"/>
        <end position="118"/>
    </location>
</feature>
<dbReference type="RefSeq" id="XP_031558772.1">
    <property type="nucleotide sequence ID" value="XM_031702912.1"/>
</dbReference>
<evidence type="ECO:0000313" key="6">
    <source>
        <dbReference type="RefSeq" id="XP_031558774.1"/>
    </source>
</evidence>
<gene>
    <name evidence="4 5 6" type="primary">LOC116295157</name>
</gene>
<dbReference type="Proteomes" id="UP000515163">
    <property type="component" value="Unplaced"/>
</dbReference>
<dbReference type="RefSeq" id="XP_031558771.1">
    <property type="nucleotide sequence ID" value="XM_031702911.1"/>
</dbReference>
<proteinExistence type="predicted"/>
<keyword evidence="2" id="KW-0472">Membrane</keyword>
<name>A0A6P8I1K2_ACTTE</name>
<feature type="transmembrane region" description="Helical" evidence="2">
    <location>
        <begin position="130"/>
        <end position="151"/>
    </location>
</feature>
<keyword evidence="2" id="KW-1133">Transmembrane helix</keyword>
<evidence type="ECO:0000313" key="5">
    <source>
        <dbReference type="RefSeq" id="XP_031558772.1"/>
    </source>
</evidence>
<evidence type="ECO:0000256" key="1">
    <source>
        <dbReference type="SAM" id="MobiDB-lite"/>
    </source>
</evidence>
<protein>
    <submittedName>
        <fullName evidence="4 5">Uncharacterized protein LOC116295157</fullName>
    </submittedName>
</protein>
<feature type="transmembrane region" description="Helical" evidence="2">
    <location>
        <begin position="306"/>
        <end position="327"/>
    </location>
</feature>
<keyword evidence="2" id="KW-0812">Transmembrane</keyword>
<evidence type="ECO:0000313" key="3">
    <source>
        <dbReference type="Proteomes" id="UP000515163"/>
    </source>
</evidence>
<dbReference type="RefSeq" id="XP_031558774.1">
    <property type="nucleotide sequence ID" value="XM_031702914.1"/>
</dbReference>
<organism evidence="3 5">
    <name type="scientific">Actinia tenebrosa</name>
    <name type="common">Australian red waratah sea anemone</name>
    <dbReference type="NCBI Taxonomy" id="6105"/>
    <lineage>
        <taxon>Eukaryota</taxon>
        <taxon>Metazoa</taxon>
        <taxon>Cnidaria</taxon>
        <taxon>Anthozoa</taxon>
        <taxon>Hexacorallia</taxon>
        <taxon>Actiniaria</taxon>
        <taxon>Actiniidae</taxon>
        <taxon>Actinia</taxon>
    </lineage>
</organism>
<evidence type="ECO:0000256" key="2">
    <source>
        <dbReference type="SAM" id="Phobius"/>
    </source>
</evidence>
<feature type="transmembrane region" description="Helical" evidence="2">
    <location>
        <begin position="214"/>
        <end position="238"/>
    </location>
</feature>
<keyword evidence="3" id="KW-1185">Reference proteome</keyword>
<feature type="compositionally biased region" description="Basic and acidic residues" evidence="1">
    <location>
        <begin position="8"/>
        <end position="26"/>
    </location>
</feature>
<dbReference type="OrthoDB" id="5961837at2759"/>